<keyword evidence="2" id="KW-1185">Reference proteome</keyword>
<dbReference type="EMBL" id="CM056743">
    <property type="protein sequence ID" value="KAJ8671625.1"/>
    <property type="molecule type" value="Genomic_DNA"/>
</dbReference>
<proteinExistence type="predicted"/>
<dbReference type="Proteomes" id="UP001239111">
    <property type="component" value="Chromosome 3"/>
</dbReference>
<protein>
    <submittedName>
        <fullName evidence="1">Uncharacterized protein</fullName>
    </submittedName>
</protein>
<gene>
    <name evidence="1" type="ORF">QAD02_002884</name>
</gene>
<sequence length="243" mass="28026">MESDSCIQSTLFLQQGCKKFHEYDYQFSDEPGPPEGLRQILCRDGPEAFAKAVRERSSLLLTDTTFRDAHQSLLATRVRSHDLLLISPFVAHKFSNLYSLENWGGATFDVALRFLHECPWERLEDMRKAVPNIPFQMLLRGANAVGYTNYPDNVVFRFCELAVRKGMDIFRVFDSLNYLPNLILGKQYHSHKYPFEGGIFRNSGCWDILESVKFCERCRQPSQPSSSTTSMNLRCKKSRFLIS</sequence>
<reference evidence="1" key="1">
    <citation type="submission" date="2023-04" db="EMBL/GenBank/DDBJ databases">
        <title>A chromosome-level genome assembly of the parasitoid wasp Eretmocerus hayati.</title>
        <authorList>
            <person name="Zhong Y."/>
            <person name="Liu S."/>
            <person name="Liu Y."/>
        </authorList>
    </citation>
    <scope>NUCLEOTIDE SEQUENCE</scope>
    <source>
        <strain evidence="1">ZJU_SS_LIU_2023</strain>
    </source>
</reference>
<name>A0ACC2NQ24_9HYME</name>
<comment type="caution">
    <text evidence="1">The sequence shown here is derived from an EMBL/GenBank/DDBJ whole genome shotgun (WGS) entry which is preliminary data.</text>
</comment>
<evidence type="ECO:0000313" key="1">
    <source>
        <dbReference type="EMBL" id="KAJ8671625.1"/>
    </source>
</evidence>
<evidence type="ECO:0000313" key="2">
    <source>
        <dbReference type="Proteomes" id="UP001239111"/>
    </source>
</evidence>
<organism evidence="1 2">
    <name type="scientific">Eretmocerus hayati</name>
    <dbReference type="NCBI Taxonomy" id="131215"/>
    <lineage>
        <taxon>Eukaryota</taxon>
        <taxon>Metazoa</taxon>
        <taxon>Ecdysozoa</taxon>
        <taxon>Arthropoda</taxon>
        <taxon>Hexapoda</taxon>
        <taxon>Insecta</taxon>
        <taxon>Pterygota</taxon>
        <taxon>Neoptera</taxon>
        <taxon>Endopterygota</taxon>
        <taxon>Hymenoptera</taxon>
        <taxon>Apocrita</taxon>
        <taxon>Proctotrupomorpha</taxon>
        <taxon>Chalcidoidea</taxon>
        <taxon>Aphelinidae</taxon>
        <taxon>Aphelininae</taxon>
        <taxon>Eretmocerus</taxon>
    </lineage>
</organism>
<accession>A0ACC2NQ24</accession>